<feature type="compositionally biased region" description="Low complexity" evidence="1">
    <location>
        <begin position="275"/>
        <end position="285"/>
    </location>
</feature>
<protein>
    <submittedName>
        <fullName evidence="2">Uncharacterized protein</fullName>
    </submittedName>
</protein>
<feature type="region of interest" description="Disordered" evidence="1">
    <location>
        <begin position="229"/>
        <end position="285"/>
    </location>
</feature>
<accession>A0A9N7Y547</accession>
<gene>
    <name evidence="2" type="ORF">PLEPLA_LOCUS6581</name>
</gene>
<evidence type="ECO:0000313" key="3">
    <source>
        <dbReference type="Proteomes" id="UP001153269"/>
    </source>
</evidence>
<dbReference type="Proteomes" id="UP001153269">
    <property type="component" value="Unassembled WGS sequence"/>
</dbReference>
<keyword evidence="3" id="KW-1185">Reference proteome</keyword>
<evidence type="ECO:0000256" key="1">
    <source>
        <dbReference type="SAM" id="MobiDB-lite"/>
    </source>
</evidence>
<sequence length="401" mass="44119">MKRRIKRREEDEEEEGEERGGVNENVTQFLSVFKLALFSSRLWELDNADSQPHVPPGSSSINRSTLSSTFISASSSPTSCRAVHSPPPPLPSIRPSICSSIHPSCTATPSQASLPRLHAGPHTPVCLACLFISCEGKQDEEEEEEEEEEEQGWMETEMKRLRRMRGVMETCCQEERDVERWSFSEFLSTNLVSEIHSRAPEDKSSILSPSGFVQLFTHMSEIFRDLEESSSRLLGPTPSHRQEHVAASRPGAEPVEQQEAEPVEQQEAGHDDDFTSTTTPPLRITTSPAEGFMLGYILPSASPLPPSISQFESSSTLTHLKTLLTLGLYTGTSLSTGELVESPLVSLVLRVGFYCGSRGRRGSQAQCATLDACRLLLADHLSYGDRWGNPLFARGGGLAAD</sequence>
<feature type="region of interest" description="Disordered" evidence="1">
    <location>
        <begin position="1"/>
        <end position="23"/>
    </location>
</feature>
<proteinExistence type="predicted"/>
<name>A0A9N7Y547_PLEPL</name>
<dbReference type="EMBL" id="CADEAL010000338">
    <property type="protein sequence ID" value="CAB1418755.1"/>
    <property type="molecule type" value="Genomic_DNA"/>
</dbReference>
<organism evidence="2 3">
    <name type="scientific">Pleuronectes platessa</name>
    <name type="common">European plaice</name>
    <dbReference type="NCBI Taxonomy" id="8262"/>
    <lineage>
        <taxon>Eukaryota</taxon>
        <taxon>Metazoa</taxon>
        <taxon>Chordata</taxon>
        <taxon>Craniata</taxon>
        <taxon>Vertebrata</taxon>
        <taxon>Euteleostomi</taxon>
        <taxon>Actinopterygii</taxon>
        <taxon>Neopterygii</taxon>
        <taxon>Teleostei</taxon>
        <taxon>Neoteleostei</taxon>
        <taxon>Acanthomorphata</taxon>
        <taxon>Carangaria</taxon>
        <taxon>Pleuronectiformes</taxon>
        <taxon>Pleuronectoidei</taxon>
        <taxon>Pleuronectidae</taxon>
        <taxon>Pleuronectes</taxon>
    </lineage>
</organism>
<comment type="caution">
    <text evidence="2">The sequence shown here is derived from an EMBL/GenBank/DDBJ whole genome shotgun (WGS) entry which is preliminary data.</text>
</comment>
<reference evidence="2" key="1">
    <citation type="submission" date="2020-03" db="EMBL/GenBank/DDBJ databases">
        <authorList>
            <person name="Weist P."/>
        </authorList>
    </citation>
    <scope>NUCLEOTIDE SEQUENCE</scope>
</reference>
<evidence type="ECO:0000313" key="2">
    <source>
        <dbReference type="EMBL" id="CAB1418755.1"/>
    </source>
</evidence>
<dbReference type="AlphaFoldDB" id="A0A9N7Y547"/>